<dbReference type="AlphaFoldDB" id="A0A7D9HGE1"/>
<feature type="compositionally biased region" description="Polar residues" evidence="12">
    <location>
        <begin position="443"/>
        <end position="475"/>
    </location>
</feature>
<dbReference type="EMBL" id="CACRXK020000442">
    <property type="protein sequence ID" value="CAB3981902.1"/>
    <property type="molecule type" value="Genomic_DNA"/>
</dbReference>
<dbReference type="InterPro" id="IPR011009">
    <property type="entry name" value="Kinase-like_dom_sf"/>
</dbReference>
<evidence type="ECO:0000256" key="5">
    <source>
        <dbReference type="ARBA" id="ARBA00022679"/>
    </source>
</evidence>
<dbReference type="InterPro" id="IPR000719">
    <property type="entry name" value="Prot_kinase_dom"/>
</dbReference>
<dbReference type="Proteomes" id="UP001152795">
    <property type="component" value="Unassembled WGS sequence"/>
</dbReference>
<protein>
    <recommendedName>
        <fullName evidence="3">Serine/threonine-protein kinase 1</fullName>
        <ecNumber evidence="2">2.7.11.1</ecNumber>
    </recommendedName>
</protein>
<dbReference type="InterPro" id="IPR008271">
    <property type="entry name" value="Ser/Thr_kinase_AS"/>
</dbReference>
<evidence type="ECO:0000256" key="10">
    <source>
        <dbReference type="ARBA" id="ARBA00047899"/>
    </source>
</evidence>
<accession>A0A7D9HGE1</accession>
<evidence type="ECO:0000256" key="9">
    <source>
        <dbReference type="ARBA" id="ARBA00023200"/>
    </source>
</evidence>
<evidence type="ECO:0000256" key="7">
    <source>
        <dbReference type="ARBA" id="ARBA00022777"/>
    </source>
</evidence>
<feature type="region of interest" description="Disordered" evidence="12">
    <location>
        <begin position="435"/>
        <end position="475"/>
    </location>
</feature>
<keyword evidence="15" id="KW-1185">Reference proteome</keyword>
<keyword evidence="8" id="KW-0067">ATP-binding</keyword>
<keyword evidence="9" id="KW-1035">Host cytoplasm</keyword>
<evidence type="ECO:0000313" key="15">
    <source>
        <dbReference type="Proteomes" id="UP001152795"/>
    </source>
</evidence>
<dbReference type="GO" id="GO:0030430">
    <property type="term" value="C:host cell cytoplasm"/>
    <property type="evidence" value="ECO:0007669"/>
    <property type="project" value="UniProtKB-SubCell"/>
</dbReference>
<keyword evidence="6" id="KW-0547">Nucleotide-binding</keyword>
<evidence type="ECO:0000256" key="12">
    <source>
        <dbReference type="SAM" id="MobiDB-lite"/>
    </source>
</evidence>
<dbReference type="OrthoDB" id="5952352at2759"/>
<name>A0A7D9HGE1_PARCT</name>
<dbReference type="EC" id="2.7.11.1" evidence="2"/>
<evidence type="ECO:0000256" key="2">
    <source>
        <dbReference type="ARBA" id="ARBA00012513"/>
    </source>
</evidence>
<proteinExistence type="predicted"/>
<dbReference type="InterPro" id="IPR051138">
    <property type="entry name" value="PIM_Ser/Thr_kinase"/>
</dbReference>
<comment type="catalytic activity">
    <reaction evidence="11">
        <text>L-seryl-[protein] + ATP = O-phospho-L-seryl-[protein] + ADP + H(+)</text>
        <dbReference type="Rhea" id="RHEA:17989"/>
        <dbReference type="Rhea" id="RHEA-COMP:9863"/>
        <dbReference type="Rhea" id="RHEA-COMP:11604"/>
        <dbReference type="ChEBI" id="CHEBI:15378"/>
        <dbReference type="ChEBI" id="CHEBI:29999"/>
        <dbReference type="ChEBI" id="CHEBI:30616"/>
        <dbReference type="ChEBI" id="CHEBI:83421"/>
        <dbReference type="ChEBI" id="CHEBI:456216"/>
        <dbReference type="EC" id="2.7.11.1"/>
    </reaction>
</comment>
<dbReference type="SUPFAM" id="SSF56112">
    <property type="entry name" value="Protein kinase-like (PK-like)"/>
    <property type="match status" value="1"/>
</dbReference>
<dbReference type="SMART" id="SM00220">
    <property type="entry name" value="S_TKc"/>
    <property type="match status" value="1"/>
</dbReference>
<comment type="caution">
    <text evidence="14">The sequence shown here is derived from an EMBL/GenBank/DDBJ whole genome shotgun (WGS) entry which is preliminary data.</text>
</comment>
<dbReference type="Gene3D" id="1.10.510.10">
    <property type="entry name" value="Transferase(Phosphotransferase) domain 1"/>
    <property type="match status" value="1"/>
</dbReference>
<dbReference type="Gene3D" id="3.30.200.20">
    <property type="entry name" value="Phosphorylase Kinase, domain 1"/>
    <property type="match status" value="1"/>
</dbReference>
<comment type="catalytic activity">
    <reaction evidence="10">
        <text>L-threonyl-[protein] + ATP = O-phospho-L-threonyl-[protein] + ADP + H(+)</text>
        <dbReference type="Rhea" id="RHEA:46608"/>
        <dbReference type="Rhea" id="RHEA-COMP:11060"/>
        <dbReference type="Rhea" id="RHEA-COMP:11605"/>
        <dbReference type="ChEBI" id="CHEBI:15378"/>
        <dbReference type="ChEBI" id="CHEBI:30013"/>
        <dbReference type="ChEBI" id="CHEBI:30616"/>
        <dbReference type="ChEBI" id="CHEBI:61977"/>
        <dbReference type="ChEBI" id="CHEBI:456216"/>
        <dbReference type="EC" id="2.7.11.1"/>
    </reaction>
</comment>
<reference evidence="14" key="1">
    <citation type="submission" date="2020-04" db="EMBL/GenBank/DDBJ databases">
        <authorList>
            <person name="Alioto T."/>
            <person name="Alioto T."/>
            <person name="Gomez Garrido J."/>
        </authorList>
    </citation>
    <scope>NUCLEOTIDE SEQUENCE</scope>
    <source>
        <strain evidence="14">A484AB</strain>
    </source>
</reference>
<dbReference type="PROSITE" id="PS50011">
    <property type="entry name" value="PROTEIN_KINASE_DOM"/>
    <property type="match status" value="1"/>
</dbReference>
<evidence type="ECO:0000259" key="13">
    <source>
        <dbReference type="PROSITE" id="PS50011"/>
    </source>
</evidence>
<keyword evidence="7 14" id="KW-0418">Kinase</keyword>
<dbReference type="PROSITE" id="PS00108">
    <property type="entry name" value="PROTEIN_KINASE_ST"/>
    <property type="match status" value="1"/>
</dbReference>
<evidence type="ECO:0000256" key="11">
    <source>
        <dbReference type="ARBA" id="ARBA00048679"/>
    </source>
</evidence>
<dbReference type="GO" id="GO:0004674">
    <property type="term" value="F:protein serine/threonine kinase activity"/>
    <property type="evidence" value="ECO:0007669"/>
    <property type="project" value="UniProtKB-KW"/>
</dbReference>
<organism evidence="14 15">
    <name type="scientific">Paramuricea clavata</name>
    <name type="common">Red gorgonian</name>
    <name type="synonym">Violescent sea-whip</name>
    <dbReference type="NCBI Taxonomy" id="317549"/>
    <lineage>
        <taxon>Eukaryota</taxon>
        <taxon>Metazoa</taxon>
        <taxon>Cnidaria</taxon>
        <taxon>Anthozoa</taxon>
        <taxon>Octocorallia</taxon>
        <taxon>Malacalcyonacea</taxon>
        <taxon>Plexauridae</taxon>
        <taxon>Paramuricea</taxon>
    </lineage>
</organism>
<evidence type="ECO:0000256" key="8">
    <source>
        <dbReference type="ARBA" id="ARBA00022840"/>
    </source>
</evidence>
<feature type="domain" description="Protein kinase" evidence="13">
    <location>
        <begin position="152"/>
        <end position="410"/>
    </location>
</feature>
<keyword evidence="4" id="KW-0723">Serine/threonine-protein kinase</keyword>
<evidence type="ECO:0000256" key="1">
    <source>
        <dbReference type="ARBA" id="ARBA00004192"/>
    </source>
</evidence>
<evidence type="ECO:0000256" key="3">
    <source>
        <dbReference type="ARBA" id="ARBA00016885"/>
    </source>
</evidence>
<dbReference type="GO" id="GO:0005524">
    <property type="term" value="F:ATP binding"/>
    <property type="evidence" value="ECO:0007669"/>
    <property type="project" value="UniProtKB-UniRule"/>
</dbReference>
<evidence type="ECO:0000313" key="14">
    <source>
        <dbReference type="EMBL" id="CAB3981902.1"/>
    </source>
</evidence>
<dbReference type="Pfam" id="PF00069">
    <property type="entry name" value="Pkinase"/>
    <property type="match status" value="1"/>
</dbReference>
<dbReference type="InterPro" id="IPR017441">
    <property type="entry name" value="Protein_kinase_ATP_BS"/>
</dbReference>
<comment type="subcellular location">
    <subcellularLocation>
        <location evidence="1">Host cytoplasm</location>
    </subcellularLocation>
</comment>
<dbReference type="PROSITE" id="PS00107">
    <property type="entry name" value="PROTEIN_KINASE_ATP"/>
    <property type="match status" value="1"/>
</dbReference>
<gene>
    <name evidence="14" type="ORF">PACLA_8A005578</name>
</gene>
<dbReference type="PANTHER" id="PTHR22984:SF25">
    <property type="entry name" value="PROTEIN KINASE DOMAIN-CONTAINING PROTEIN"/>
    <property type="match status" value="1"/>
</dbReference>
<dbReference type="GO" id="GO:0005737">
    <property type="term" value="C:cytoplasm"/>
    <property type="evidence" value="ECO:0007669"/>
    <property type="project" value="TreeGrafter"/>
</dbReference>
<keyword evidence="5" id="KW-0808">Transferase</keyword>
<evidence type="ECO:0000256" key="4">
    <source>
        <dbReference type="ARBA" id="ARBA00022527"/>
    </source>
</evidence>
<sequence>MFGSLRSQRPQSSDIKNGHVYWSADDELGISSSNGSVRYPFQCQVTYQASDNFESLHSFKTGSCGECSLRSLKSDYVPSQETKQTSRNQIESFVSIGFEPLDERSRQSSSGGPRQTCETSEHKLQSVTDTIPNDTQESIHDVKVKRHLIYYYVENGVIGNGGYGSVYKGYAIKGTEKTPVAVKFVKYTSVEEYYKDKDLGRVPSEVYFLKKMKEHPNVIKFLHYQRISPDVFVIISERPIHCKDLYDIRSDRGGYFTENEIKKYAKTLVDVVLAMERKNIVHRDLKLENILYDFEKDDIKLIDFGLATKHESGKLFDQFAGTAMNVPPEYVRHGLYDPSKEAVRSIGVVIYQMLYGRAPYTNYITFLDVISGLPQFDNVSDELKNLLTNLYAMDPKNRPSIKQVANHSWLRVTRSFTKRLSSFVHRIFRKRRGSYVVNRPKTAKNSATHLASRSPRNQQPASQRANHGQSVSQLSNHRPTTIHAQLDNYSQHSYNERAIDVGDLIDHNHPVTNSYHAAASQNHLAYNPLADDYKLASYSQQSYSERAIDVGNLADHYITDL</sequence>
<dbReference type="PANTHER" id="PTHR22984">
    <property type="entry name" value="SERINE/THREONINE-PROTEIN KINASE PIM"/>
    <property type="match status" value="1"/>
</dbReference>
<feature type="region of interest" description="Disordered" evidence="12">
    <location>
        <begin position="103"/>
        <end position="132"/>
    </location>
</feature>
<evidence type="ECO:0000256" key="6">
    <source>
        <dbReference type="ARBA" id="ARBA00022741"/>
    </source>
</evidence>